<name>A0A811TEK4_9EURY</name>
<reference evidence="1" key="1">
    <citation type="submission" date="2020-10" db="EMBL/GenBank/DDBJ databases">
        <authorList>
            <person name="Hahn C.J."/>
            <person name="Laso-Perez R."/>
            <person name="Vulcano F."/>
            <person name="Vaziourakis K.-M."/>
            <person name="Stokke R."/>
            <person name="Steen I.H."/>
            <person name="Teske A."/>
            <person name="Boetius A."/>
            <person name="Liebeke M."/>
            <person name="Amann R."/>
            <person name="Knittel K."/>
        </authorList>
    </citation>
    <scope>NUCLEOTIDE SEQUENCE</scope>
    <source>
        <strain evidence="1">Gfbio:e3339647-f889-4370-9287-4fb5cb688e4c:AG392O15_GoMArc1</strain>
    </source>
</reference>
<proteinExistence type="predicted"/>
<dbReference type="AlphaFoldDB" id="A0A811TEK4"/>
<dbReference type="Proteomes" id="UP000610373">
    <property type="component" value="Unassembled WGS sequence"/>
</dbReference>
<gene>
    <name evidence="1" type="ORF">CHKLHMKO_00631</name>
</gene>
<accession>A0A811TEK4</accession>
<evidence type="ECO:0000313" key="1">
    <source>
        <dbReference type="EMBL" id="CAD6494122.1"/>
    </source>
</evidence>
<comment type="caution">
    <text evidence="1">The sequence shown here is derived from an EMBL/GenBank/DDBJ whole genome shotgun (WGS) entry which is preliminary data.</text>
</comment>
<protein>
    <submittedName>
        <fullName evidence="1">Uncharacterized protein</fullName>
    </submittedName>
</protein>
<sequence>MITNTRSLKETLGFGLKIPKVEEIQKERMRLSIKEDQTIPELRKLKNKWKKLYEEGENKDRYEQRALLRQMNRTEGDIATKDLELAKMDLGIRALDKMESILLKGKEIFKGEFWNKIDGTLTSEKMMDIMVEADFNEGKVLKRLSEVAKISDKHILDAIDQLPDDEVEAVWGKEIETKELDEILDKKIEDKKRSLEIERF</sequence>
<organism evidence="1">
    <name type="scientific">Candidatus Argoarchaeum ethanivorans</name>
    <dbReference type="NCBI Taxonomy" id="2608793"/>
    <lineage>
        <taxon>Archaea</taxon>
        <taxon>Methanobacteriati</taxon>
        <taxon>Methanobacteriota</taxon>
        <taxon>Stenosarchaea group</taxon>
        <taxon>Methanomicrobia</taxon>
        <taxon>Methanosarcinales</taxon>
        <taxon>Methanosarcinales incertae sedis</taxon>
        <taxon>GOM Arc I cluster</taxon>
        <taxon>Candidatus Argoarchaeum</taxon>
    </lineage>
</organism>
<dbReference type="EMBL" id="CAJHIO010000061">
    <property type="protein sequence ID" value="CAD6494122.1"/>
    <property type="molecule type" value="Genomic_DNA"/>
</dbReference>